<reference evidence="1" key="1">
    <citation type="submission" date="2019-09" db="EMBL/GenBank/DDBJ databases">
        <title>Draft genome information of white flower Hibiscus syriacus.</title>
        <authorList>
            <person name="Kim Y.-M."/>
        </authorList>
    </citation>
    <scope>NUCLEOTIDE SEQUENCE [LARGE SCALE GENOMIC DNA]</scope>
    <source>
        <strain evidence="1">YM2019G1</strain>
    </source>
</reference>
<comment type="caution">
    <text evidence="1">The sequence shown here is derived from an EMBL/GenBank/DDBJ whole genome shotgun (WGS) entry which is preliminary data.</text>
</comment>
<protein>
    <submittedName>
        <fullName evidence="1">Uncharacterized protein</fullName>
    </submittedName>
</protein>
<dbReference type="EMBL" id="VEPZ02000094">
    <property type="protein sequence ID" value="KAE8733578.1"/>
    <property type="molecule type" value="Genomic_DNA"/>
</dbReference>
<evidence type="ECO:0000313" key="2">
    <source>
        <dbReference type="Proteomes" id="UP000436088"/>
    </source>
</evidence>
<dbReference type="AlphaFoldDB" id="A0A6A3D1E3"/>
<proteinExistence type="predicted"/>
<gene>
    <name evidence="1" type="ORF">F3Y22_tig00001120pilonHSYRG00215</name>
</gene>
<accession>A0A6A3D1E3</accession>
<keyword evidence="2" id="KW-1185">Reference proteome</keyword>
<dbReference type="Proteomes" id="UP000436088">
    <property type="component" value="Unassembled WGS sequence"/>
</dbReference>
<organism evidence="1 2">
    <name type="scientific">Hibiscus syriacus</name>
    <name type="common">Rose of Sharon</name>
    <dbReference type="NCBI Taxonomy" id="106335"/>
    <lineage>
        <taxon>Eukaryota</taxon>
        <taxon>Viridiplantae</taxon>
        <taxon>Streptophyta</taxon>
        <taxon>Embryophyta</taxon>
        <taxon>Tracheophyta</taxon>
        <taxon>Spermatophyta</taxon>
        <taxon>Magnoliopsida</taxon>
        <taxon>eudicotyledons</taxon>
        <taxon>Gunneridae</taxon>
        <taxon>Pentapetalae</taxon>
        <taxon>rosids</taxon>
        <taxon>malvids</taxon>
        <taxon>Malvales</taxon>
        <taxon>Malvaceae</taxon>
        <taxon>Malvoideae</taxon>
        <taxon>Hibiscus</taxon>
    </lineage>
</organism>
<name>A0A6A3D1E3_HIBSY</name>
<evidence type="ECO:0000313" key="1">
    <source>
        <dbReference type="EMBL" id="KAE8733578.1"/>
    </source>
</evidence>
<sequence length="117" mass="13954">MWVQVQHPVWVVYVVQLIFFKQFATCKIYLCSSIMPKRLVNLYFSHRREYRSVFFYHQYNSSSVVVQLFGSYIEPGLAFHNLVELEFFNPDGDWKGAWIVEFLCHVPNLKKLTLDLV</sequence>